<dbReference type="PROSITE" id="PS50850">
    <property type="entry name" value="MFS"/>
    <property type="match status" value="1"/>
</dbReference>
<evidence type="ECO:0000259" key="7">
    <source>
        <dbReference type="PROSITE" id="PS50850"/>
    </source>
</evidence>
<keyword evidence="4 6" id="KW-1133">Transmembrane helix</keyword>
<dbReference type="OrthoDB" id="4082704at2"/>
<dbReference type="Gene3D" id="1.20.1250.20">
    <property type="entry name" value="MFS general substrate transporter like domains"/>
    <property type="match status" value="1"/>
</dbReference>
<dbReference type="AlphaFoldDB" id="A0A2S6GLE3"/>
<feature type="transmembrane region" description="Helical" evidence="6">
    <location>
        <begin position="80"/>
        <end position="99"/>
    </location>
</feature>
<dbReference type="SUPFAM" id="SSF103473">
    <property type="entry name" value="MFS general substrate transporter"/>
    <property type="match status" value="1"/>
</dbReference>
<feature type="transmembrane region" description="Helical" evidence="6">
    <location>
        <begin position="310"/>
        <end position="332"/>
    </location>
</feature>
<dbReference type="Pfam" id="PF07690">
    <property type="entry name" value="MFS_1"/>
    <property type="match status" value="1"/>
</dbReference>
<dbReference type="InterPro" id="IPR036259">
    <property type="entry name" value="MFS_trans_sf"/>
</dbReference>
<protein>
    <submittedName>
        <fullName evidence="8">EmrB/QacA subfamily drug resistance transporter</fullName>
    </submittedName>
</protein>
<dbReference type="PANTHER" id="PTHR23501">
    <property type="entry name" value="MAJOR FACILITATOR SUPERFAMILY"/>
    <property type="match status" value="1"/>
</dbReference>
<feature type="domain" description="Major facilitator superfamily (MFS) profile" evidence="7">
    <location>
        <begin position="14"/>
        <end position="459"/>
    </location>
</feature>
<dbReference type="GO" id="GO:0005886">
    <property type="term" value="C:plasma membrane"/>
    <property type="evidence" value="ECO:0007669"/>
    <property type="project" value="UniProtKB-SubCell"/>
</dbReference>
<dbReference type="InterPro" id="IPR020846">
    <property type="entry name" value="MFS_dom"/>
</dbReference>
<feature type="transmembrane region" description="Helical" evidence="6">
    <location>
        <begin position="138"/>
        <end position="159"/>
    </location>
</feature>
<evidence type="ECO:0000256" key="5">
    <source>
        <dbReference type="ARBA" id="ARBA00023136"/>
    </source>
</evidence>
<feature type="transmembrane region" description="Helical" evidence="6">
    <location>
        <begin position="237"/>
        <end position="254"/>
    </location>
</feature>
<evidence type="ECO:0000256" key="1">
    <source>
        <dbReference type="ARBA" id="ARBA00004429"/>
    </source>
</evidence>
<accession>A0A2S6GLE3</accession>
<comment type="caution">
    <text evidence="8">The sequence shown here is derived from an EMBL/GenBank/DDBJ whole genome shotgun (WGS) entry which is preliminary data.</text>
</comment>
<dbReference type="InterPro" id="IPR011701">
    <property type="entry name" value="MFS"/>
</dbReference>
<gene>
    <name evidence="8" type="ORF">CLV40_11118</name>
</gene>
<dbReference type="EMBL" id="PTIX01000011">
    <property type="protein sequence ID" value="PPK66054.1"/>
    <property type="molecule type" value="Genomic_DNA"/>
</dbReference>
<evidence type="ECO:0000313" key="9">
    <source>
        <dbReference type="Proteomes" id="UP000239203"/>
    </source>
</evidence>
<keyword evidence="9" id="KW-1185">Reference proteome</keyword>
<feature type="transmembrane region" description="Helical" evidence="6">
    <location>
        <begin position="49"/>
        <end position="68"/>
    </location>
</feature>
<name>A0A2S6GLE3_9PSEU</name>
<sequence length="473" mass="48426">MTYDELTPRRRLLVTIALLACAFLAMLDGTVIGTALPRIVDQLHGGDTWYTWLVTAYVLTSSISVPIYGRFSDLRGRRGLLLVGLVLFLAGSAACGFAGSMTALIVARAVQGLGAGSLLTLGMALVRDLNPPGREDGVVRMQTAVAVMMILGLIGGPLVGGVLTDHADWRWAFWVNLPVGMAAAAVIASALPPSKPEPRSGRLDVAGIALLSAGLSLVLIGLSLKGTGDARWRDAEVLLPLAAGALLLAALVPVERRASTPVLPPHLMRRRTYAALLSGGFFFQIAVLPIGVFLPLYFQHIRGFSATASGLSVLPLLVGMVTSNRLTALLILRTRHTRPVLLAGAAVTTLGALGFFTLGPSTSVVITGAWLLLTGVGVGPAMGGITIATQNAVDRADMGAATAGSVLAKQIGGAVGLACAQTAVGTVSGESIGAAVGWIGGAAGLLALASIGLMRDVVVGAAPPVPEKRSVPA</sequence>
<feature type="transmembrane region" description="Helical" evidence="6">
    <location>
        <begin position="171"/>
        <end position="191"/>
    </location>
</feature>
<evidence type="ECO:0000313" key="8">
    <source>
        <dbReference type="EMBL" id="PPK66054.1"/>
    </source>
</evidence>
<dbReference type="GO" id="GO:0022857">
    <property type="term" value="F:transmembrane transporter activity"/>
    <property type="evidence" value="ECO:0007669"/>
    <property type="project" value="InterPro"/>
</dbReference>
<proteinExistence type="predicted"/>
<dbReference type="RefSeq" id="WP_104480558.1">
    <property type="nucleotide sequence ID" value="NZ_CP154825.1"/>
</dbReference>
<evidence type="ECO:0000256" key="6">
    <source>
        <dbReference type="SAM" id="Phobius"/>
    </source>
</evidence>
<dbReference type="Proteomes" id="UP000239203">
    <property type="component" value="Unassembled WGS sequence"/>
</dbReference>
<evidence type="ECO:0000256" key="3">
    <source>
        <dbReference type="ARBA" id="ARBA00022692"/>
    </source>
</evidence>
<dbReference type="Gene3D" id="1.20.1720.10">
    <property type="entry name" value="Multidrug resistance protein D"/>
    <property type="match status" value="1"/>
</dbReference>
<evidence type="ECO:0000256" key="4">
    <source>
        <dbReference type="ARBA" id="ARBA00022989"/>
    </source>
</evidence>
<feature type="transmembrane region" description="Helical" evidence="6">
    <location>
        <begin position="105"/>
        <end position="126"/>
    </location>
</feature>
<feature type="transmembrane region" description="Helical" evidence="6">
    <location>
        <begin position="203"/>
        <end position="225"/>
    </location>
</feature>
<feature type="transmembrane region" description="Helical" evidence="6">
    <location>
        <begin position="275"/>
        <end position="298"/>
    </location>
</feature>
<keyword evidence="3 6" id="KW-0812">Transmembrane</keyword>
<keyword evidence="2" id="KW-0813">Transport</keyword>
<evidence type="ECO:0000256" key="2">
    <source>
        <dbReference type="ARBA" id="ARBA00022448"/>
    </source>
</evidence>
<feature type="transmembrane region" description="Helical" evidence="6">
    <location>
        <begin position="364"/>
        <end position="388"/>
    </location>
</feature>
<dbReference type="PANTHER" id="PTHR23501:SF191">
    <property type="entry name" value="VACUOLAR BASIC AMINO ACID TRANSPORTER 4"/>
    <property type="match status" value="1"/>
</dbReference>
<comment type="subcellular location">
    <subcellularLocation>
        <location evidence="1">Cell inner membrane</location>
        <topology evidence="1">Multi-pass membrane protein</topology>
    </subcellularLocation>
</comment>
<organism evidence="8 9">
    <name type="scientific">Actinokineospora auranticolor</name>
    <dbReference type="NCBI Taxonomy" id="155976"/>
    <lineage>
        <taxon>Bacteria</taxon>
        <taxon>Bacillati</taxon>
        <taxon>Actinomycetota</taxon>
        <taxon>Actinomycetes</taxon>
        <taxon>Pseudonocardiales</taxon>
        <taxon>Pseudonocardiaceae</taxon>
        <taxon>Actinokineospora</taxon>
    </lineage>
</organism>
<keyword evidence="5 6" id="KW-0472">Membrane</keyword>
<reference evidence="8 9" key="1">
    <citation type="submission" date="2018-02" db="EMBL/GenBank/DDBJ databases">
        <title>Genomic Encyclopedia of Archaeal and Bacterial Type Strains, Phase II (KMG-II): from individual species to whole genera.</title>
        <authorList>
            <person name="Goeker M."/>
        </authorList>
    </citation>
    <scope>NUCLEOTIDE SEQUENCE [LARGE SCALE GENOMIC DNA]</scope>
    <source>
        <strain evidence="8 9">YU 961-1</strain>
    </source>
</reference>
<feature type="transmembrane region" description="Helical" evidence="6">
    <location>
        <begin position="339"/>
        <end position="358"/>
    </location>
</feature>